<feature type="signal peptide" evidence="1">
    <location>
        <begin position="1"/>
        <end position="24"/>
    </location>
</feature>
<dbReference type="KEGG" id="nib:GU926_01425"/>
<name>A0A6P1NR71_9BACT</name>
<accession>A0A6P1NR71</accession>
<dbReference type="Proteomes" id="UP000464214">
    <property type="component" value="Chromosome"/>
</dbReference>
<dbReference type="EMBL" id="CP047897">
    <property type="protein sequence ID" value="QHL86177.1"/>
    <property type="molecule type" value="Genomic_DNA"/>
</dbReference>
<gene>
    <name evidence="3" type="ORF">GU926_01425</name>
</gene>
<dbReference type="AlphaFoldDB" id="A0A6P1NR71"/>
<feature type="domain" description="DUF5683" evidence="2">
    <location>
        <begin position="56"/>
        <end position="212"/>
    </location>
</feature>
<evidence type="ECO:0000259" key="2">
    <source>
        <dbReference type="Pfam" id="PF18935"/>
    </source>
</evidence>
<evidence type="ECO:0000256" key="1">
    <source>
        <dbReference type="SAM" id="SignalP"/>
    </source>
</evidence>
<organism evidence="3 4">
    <name type="scientific">Nibribacter ruber</name>
    <dbReference type="NCBI Taxonomy" id="2698458"/>
    <lineage>
        <taxon>Bacteria</taxon>
        <taxon>Pseudomonadati</taxon>
        <taxon>Bacteroidota</taxon>
        <taxon>Cytophagia</taxon>
        <taxon>Cytophagales</taxon>
        <taxon>Hymenobacteraceae</taxon>
        <taxon>Nibribacter</taxon>
    </lineage>
</organism>
<keyword evidence="1" id="KW-0732">Signal</keyword>
<dbReference type="InterPro" id="IPR043738">
    <property type="entry name" value="DUF5683"/>
</dbReference>
<proteinExistence type="predicted"/>
<protein>
    <recommendedName>
        <fullName evidence="2">DUF5683 domain-containing protein</fullName>
    </recommendedName>
</protein>
<keyword evidence="4" id="KW-1185">Reference proteome</keyword>
<sequence length="215" mass="23863">MRSIAAVFFMTCAFALGNLPEAKAQVITATPDSVVVPTQPAIDTTAAKKRFLVDWSKPAKAAFYSAVLPGLGQAYNKSYWKIPLIYATGGVIGYFIYDNNRKYQGFARALEARLDGDENTVDAYVDVYGYSLELPNNQGTNNLRRSRDFFRKYRDLDIILAVLAYGLNVMEAHVDAHLKGFDVSDDLSLQITPGLQRVANSAYAPMFTLQLNLKN</sequence>
<feature type="chain" id="PRO_5026930288" description="DUF5683 domain-containing protein" evidence="1">
    <location>
        <begin position="25"/>
        <end position="215"/>
    </location>
</feature>
<evidence type="ECO:0000313" key="4">
    <source>
        <dbReference type="Proteomes" id="UP000464214"/>
    </source>
</evidence>
<evidence type="ECO:0000313" key="3">
    <source>
        <dbReference type="EMBL" id="QHL86177.1"/>
    </source>
</evidence>
<dbReference type="Pfam" id="PF18935">
    <property type="entry name" value="DUF5683"/>
    <property type="match status" value="1"/>
</dbReference>
<reference evidence="3 4" key="1">
    <citation type="submission" date="2020-01" db="EMBL/GenBank/DDBJ databases">
        <authorList>
            <person name="Kim M."/>
        </authorList>
    </citation>
    <scope>NUCLEOTIDE SEQUENCE [LARGE SCALE GENOMIC DNA]</scope>
    <source>
        <strain evidence="3 4">BT10</strain>
    </source>
</reference>